<keyword evidence="3" id="KW-1185">Reference proteome</keyword>
<gene>
    <name evidence="2" type="ORF">PS1_0245</name>
</gene>
<keyword evidence="1" id="KW-0812">Transmembrane</keyword>
<sequence length="232" mass="26250">MTNNKYANPVVFIFGVAFLFAVMWYIGMGTTKDKTKPIGLDQVQMEELSSSFKDDLGEPVTVISKGKLGVEYGRVLPNITAIRFYDREADDGIHHPITLMCNARTQTLLVKHDLEYRDYADEYSVSEFSIRHYAKGTTTIFEADENRAKPFSTNIGDRNLKEAIEYIMTLPGDDLISLVVEEPVPDDDYATFGSAYSPMYTVADFTYLVKSLNINDCIDVEMKQKPVYNKQG</sequence>
<name>A0A514TUQ4_9CAUD</name>
<organism evidence="2 3">
    <name type="scientific">Aeromonas phage PS1</name>
    <dbReference type="NCBI Taxonomy" id="2591406"/>
    <lineage>
        <taxon>Viruses</taxon>
        <taxon>Duplodnaviria</taxon>
        <taxon>Heunggongvirae</taxon>
        <taxon>Uroviricota</taxon>
        <taxon>Caudoviricetes</taxon>
        <taxon>Chimalliviridae</taxon>
        <taxon>Ferozepurvirus</taxon>
        <taxon>Ferozepurvirus PS1</taxon>
    </lineage>
</organism>
<dbReference type="Proteomes" id="UP000317703">
    <property type="component" value="Segment"/>
</dbReference>
<dbReference type="EMBL" id="MN032614">
    <property type="protein sequence ID" value="QDJ96756.1"/>
    <property type="molecule type" value="Genomic_DNA"/>
</dbReference>
<evidence type="ECO:0000256" key="1">
    <source>
        <dbReference type="SAM" id="Phobius"/>
    </source>
</evidence>
<feature type="transmembrane region" description="Helical" evidence="1">
    <location>
        <begin position="6"/>
        <end position="26"/>
    </location>
</feature>
<keyword evidence="1" id="KW-1133">Transmembrane helix</keyword>
<accession>A0A514TUQ4</accession>
<evidence type="ECO:0000313" key="2">
    <source>
        <dbReference type="EMBL" id="QDJ96756.1"/>
    </source>
</evidence>
<reference evidence="2" key="1">
    <citation type="submission" date="2019-06" db="EMBL/GenBank/DDBJ databases">
        <title>Complete genome sequence of Aeromonas hydrophila bacteriophage PS1.</title>
        <authorList>
            <person name="Rai S."/>
            <person name="Tyagi A."/>
            <person name="Kumar N."/>
            <person name="Singh N."/>
        </authorList>
    </citation>
    <scope>NUCLEOTIDE SEQUENCE [LARGE SCALE GENOMIC DNA]</scope>
</reference>
<proteinExistence type="predicted"/>
<protein>
    <submittedName>
        <fullName evidence="2">Uncharacterized protein</fullName>
    </submittedName>
</protein>
<keyword evidence="1" id="KW-0472">Membrane</keyword>
<evidence type="ECO:0000313" key="3">
    <source>
        <dbReference type="Proteomes" id="UP000317703"/>
    </source>
</evidence>